<accession>A0A0N4VQD9</accession>
<organism evidence="3">
    <name type="scientific">Enterobius vermicularis</name>
    <name type="common">Human pinworm</name>
    <dbReference type="NCBI Taxonomy" id="51028"/>
    <lineage>
        <taxon>Eukaryota</taxon>
        <taxon>Metazoa</taxon>
        <taxon>Ecdysozoa</taxon>
        <taxon>Nematoda</taxon>
        <taxon>Chromadorea</taxon>
        <taxon>Rhabditida</taxon>
        <taxon>Spirurina</taxon>
        <taxon>Oxyuridomorpha</taxon>
        <taxon>Oxyuroidea</taxon>
        <taxon>Oxyuridae</taxon>
        <taxon>Enterobius</taxon>
    </lineage>
</organism>
<name>A0A0N4VQD9_ENTVE</name>
<dbReference type="AlphaFoldDB" id="A0A0N4VQD9"/>
<evidence type="ECO:0000313" key="1">
    <source>
        <dbReference type="EMBL" id="VDD97634.1"/>
    </source>
</evidence>
<reference evidence="1 2" key="2">
    <citation type="submission" date="2018-10" db="EMBL/GenBank/DDBJ databases">
        <authorList>
            <consortium name="Pathogen Informatics"/>
        </authorList>
    </citation>
    <scope>NUCLEOTIDE SEQUENCE [LARGE SCALE GENOMIC DNA]</scope>
</reference>
<dbReference type="WBParaSite" id="EVEC_0001323801-mRNA-1">
    <property type="protein sequence ID" value="EVEC_0001323801-mRNA-1"/>
    <property type="gene ID" value="EVEC_0001323801"/>
</dbReference>
<sequence length="105" mass="11705">MMFALCDSGYSSPVYYSSLNSSTVHYLEVESPNTAIAKAAKHSPYVGCRRLLFRASPIVVTKVDAATQTSSGYEESSKSIARRLRLLANEFDTQYFACKVCIFTW</sequence>
<proteinExistence type="predicted"/>
<evidence type="ECO:0000313" key="2">
    <source>
        <dbReference type="Proteomes" id="UP000274131"/>
    </source>
</evidence>
<keyword evidence="2" id="KW-1185">Reference proteome</keyword>
<reference evidence="3" key="1">
    <citation type="submission" date="2017-02" db="UniProtKB">
        <authorList>
            <consortium name="WormBaseParasite"/>
        </authorList>
    </citation>
    <scope>IDENTIFICATION</scope>
</reference>
<evidence type="ECO:0000313" key="3">
    <source>
        <dbReference type="WBParaSite" id="EVEC_0001323801-mRNA-1"/>
    </source>
</evidence>
<dbReference type="EMBL" id="UXUI01014397">
    <property type="protein sequence ID" value="VDD97634.1"/>
    <property type="molecule type" value="Genomic_DNA"/>
</dbReference>
<gene>
    <name evidence="1" type="ORF">EVEC_LOCUS12385</name>
</gene>
<protein>
    <submittedName>
        <fullName evidence="3">Secreted protein</fullName>
    </submittedName>
</protein>
<dbReference type="Proteomes" id="UP000274131">
    <property type="component" value="Unassembled WGS sequence"/>
</dbReference>